<evidence type="ECO:0000256" key="2">
    <source>
        <dbReference type="ARBA" id="ARBA00023157"/>
    </source>
</evidence>
<dbReference type="InterPro" id="IPR052421">
    <property type="entry name" value="PCW_Enzyme_Inhibitor"/>
</dbReference>
<dbReference type="PANTHER" id="PTHR36710">
    <property type="entry name" value="PECTINESTERASE INHIBITOR-LIKE"/>
    <property type="match status" value="1"/>
</dbReference>
<dbReference type="PANTHER" id="PTHR36710:SF18">
    <property type="entry name" value="PECTINESTERASE INHIBITOR 5-RELATED"/>
    <property type="match status" value="1"/>
</dbReference>
<dbReference type="InterPro" id="IPR035513">
    <property type="entry name" value="Invertase/methylesterase_inhib"/>
</dbReference>
<dbReference type="CDD" id="cd15797">
    <property type="entry name" value="PMEI"/>
    <property type="match status" value="1"/>
</dbReference>
<evidence type="ECO:0000313" key="5">
    <source>
        <dbReference type="EMBL" id="KAK9092110.1"/>
    </source>
</evidence>
<proteinExistence type="inferred from homology"/>
<organism evidence="5 6">
    <name type="scientific">Stephania yunnanensis</name>
    <dbReference type="NCBI Taxonomy" id="152371"/>
    <lineage>
        <taxon>Eukaryota</taxon>
        <taxon>Viridiplantae</taxon>
        <taxon>Streptophyta</taxon>
        <taxon>Embryophyta</taxon>
        <taxon>Tracheophyta</taxon>
        <taxon>Spermatophyta</taxon>
        <taxon>Magnoliopsida</taxon>
        <taxon>Ranunculales</taxon>
        <taxon>Menispermaceae</taxon>
        <taxon>Menispermoideae</taxon>
        <taxon>Cissampelideae</taxon>
        <taxon>Stephania</taxon>
    </lineage>
</organism>
<comment type="similarity">
    <text evidence="3">Belongs to the PMEI family.</text>
</comment>
<keyword evidence="1" id="KW-0732">Signal</keyword>
<evidence type="ECO:0000256" key="3">
    <source>
        <dbReference type="ARBA" id="ARBA00038471"/>
    </source>
</evidence>
<reference evidence="5 6" key="1">
    <citation type="submission" date="2024-01" db="EMBL/GenBank/DDBJ databases">
        <title>Genome assemblies of Stephania.</title>
        <authorList>
            <person name="Yang L."/>
        </authorList>
    </citation>
    <scope>NUCLEOTIDE SEQUENCE [LARGE SCALE GENOMIC DNA]</scope>
    <source>
        <strain evidence="5">YNDBR</strain>
        <tissue evidence="5">Leaf</tissue>
    </source>
</reference>
<dbReference type="SMART" id="SM00856">
    <property type="entry name" value="PMEI"/>
    <property type="match status" value="1"/>
</dbReference>
<dbReference type="GO" id="GO:0046910">
    <property type="term" value="F:pectinesterase inhibitor activity"/>
    <property type="evidence" value="ECO:0007669"/>
    <property type="project" value="InterPro"/>
</dbReference>
<dbReference type="EMBL" id="JBBNAF010000012">
    <property type="protein sequence ID" value="KAK9092110.1"/>
    <property type="molecule type" value="Genomic_DNA"/>
</dbReference>
<dbReference type="Proteomes" id="UP001420932">
    <property type="component" value="Unassembled WGS sequence"/>
</dbReference>
<dbReference type="InterPro" id="IPR034086">
    <property type="entry name" value="PMEI_plant"/>
</dbReference>
<keyword evidence="2" id="KW-1015">Disulfide bond</keyword>
<comment type="caution">
    <text evidence="5">The sequence shown here is derived from an EMBL/GenBank/DDBJ whole genome shotgun (WGS) entry which is preliminary data.</text>
</comment>
<sequence>MRENYNVEEWMRGEIYRGDRACTTLNSINGAIKLAKNASEEAIKLGIWYGSETESRMHKLKKSGKSTCKKCLAVCVRMYKEALGNLRDALGYLRNKQYRMVKVEVVAAMNNAFDCEDEFETLKQKSPFTFRYRFFESLCNIPLGLSLANVTNIEIRIRTHVVRSGEQNVTVTDLLQSKTDIESVADLL</sequence>
<gene>
    <name evidence="5" type="ORF">Syun_027021</name>
</gene>
<dbReference type="Pfam" id="PF04043">
    <property type="entry name" value="PMEI"/>
    <property type="match status" value="1"/>
</dbReference>
<dbReference type="InterPro" id="IPR006501">
    <property type="entry name" value="Pectinesterase_inhib_dom"/>
</dbReference>
<name>A0AAP0EEW6_9MAGN</name>
<accession>A0AAP0EEW6</accession>
<dbReference type="SUPFAM" id="SSF101148">
    <property type="entry name" value="Plant invertase/pectin methylesterase inhibitor"/>
    <property type="match status" value="1"/>
</dbReference>
<feature type="domain" description="Pectinesterase inhibitor" evidence="4">
    <location>
        <begin position="23"/>
        <end position="145"/>
    </location>
</feature>
<dbReference type="AlphaFoldDB" id="A0AAP0EEW6"/>
<protein>
    <recommendedName>
        <fullName evidence="4">Pectinesterase inhibitor domain-containing protein</fullName>
    </recommendedName>
</protein>
<dbReference type="NCBIfam" id="TIGR01614">
    <property type="entry name" value="PME_inhib"/>
    <property type="match status" value="1"/>
</dbReference>
<evidence type="ECO:0000259" key="4">
    <source>
        <dbReference type="SMART" id="SM00856"/>
    </source>
</evidence>
<keyword evidence="6" id="KW-1185">Reference proteome</keyword>
<evidence type="ECO:0000313" key="6">
    <source>
        <dbReference type="Proteomes" id="UP001420932"/>
    </source>
</evidence>
<evidence type="ECO:0000256" key="1">
    <source>
        <dbReference type="ARBA" id="ARBA00022729"/>
    </source>
</evidence>
<dbReference type="Gene3D" id="1.20.140.40">
    <property type="entry name" value="Invertase/pectin methylesterase inhibitor family protein"/>
    <property type="match status" value="1"/>
</dbReference>